<dbReference type="AlphaFoldDB" id="A0AA39FXM6"/>
<name>A0AA39FXM6_9HYME</name>
<keyword evidence="9" id="KW-0812">Transmembrane</keyword>
<feature type="transmembrane region" description="Helical" evidence="9">
    <location>
        <begin position="67"/>
        <end position="88"/>
    </location>
</feature>
<comment type="caution">
    <text evidence="10">The sequence shown here is derived from an EMBL/GenBank/DDBJ whole genome shotgun (WGS) entry which is preliminary data.</text>
</comment>
<keyword evidence="3" id="KW-1003">Cell membrane</keyword>
<dbReference type="InterPro" id="IPR043458">
    <property type="entry name" value="GPR158/179"/>
</dbReference>
<keyword evidence="4" id="KW-0297">G-protein coupled receptor</keyword>
<organism evidence="10 11">
    <name type="scientific">Microctonus aethiopoides</name>
    <dbReference type="NCBI Taxonomy" id="144406"/>
    <lineage>
        <taxon>Eukaryota</taxon>
        <taxon>Metazoa</taxon>
        <taxon>Ecdysozoa</taxon>
        <taxon>Arthropoda</taxon>
        <taxon>Hexapoda</taxon>
        <taxon>Insecta</taxon>
        <taxon>Pterygota</taxon>
        <taxon>Neoptera</taxon>
        <taxon>Endopterygota</taxon>
        <taxon>Hymenoptera</taxon>
        <taxon>Apocrita</taxon>
        <taxon>Ichneumonoidea</taxon>
        <taxon>Braconidae</taxon>
        <taxon>Euphorinae</taxon>
        <taxon>Microctonus</taxon>
    </lineage>
</organism>
<evidence type="ECO:0000256" key="8">
    <source>
        <dbReference type="SAM" id="MobiDB-lite"/>
    </source>
</evidence>
<evidence type="ECO:0000256" key="1">
    <source>
        <dbReference type="ARBA" id="ARBA00004651"/>
    </source>
</evidence>
<evidence type="ECO:0000256" key="4">
    <source>
        <dbReference type="ARBA" id="ARBA00023040"/>
    </source>
</evidence>
<comment type="similarity">
    <text evidence="2">Belongs to the G-protein coupled receptor 3 family.</text>
</comment>
<feature type="region of interest" description="Disordered" evidence="8">
    <location>
        <begin position="310"/>
        <end position="329"/>
    </location>
</feature>
<evidence type="ECO:0000313" key="11">
    <source>
        <dbReference type="Proteomes" id="UP001168990"/>
    </source>
</evidence>
<evidence type="ECO:0000256" key="3">
    <source>
        <dbReference type="ARBA" id="ARBA00022475"/>
    </source>
</evidence>
<comment type="subcellular location">
    <subcellularLocation>
        <location evidence="1">Cell membrane</location>
        <topology evidence="1">Multi-pass membrane protein</topology>
    </subcellularLocation>
</comment>
<evidence type="ECO:0000256" key="5">
    <source>
        <dbReference type="ARBA" id="ARBA00023170"/>
    </source>
</evidence>
<dbReference type="EMBL" id="JAQQBS010000001">
    <property type="protein sequence ID" value="KAK0177501.1"/>
    <property type="molecule type" value="Genomic_DNA"/>
</dbReference>
<evidence type="ECO:0000256" key="7">
    <source>
        <dbReference type="ARBA" id="ARBA00023224"/>
    </source>
</evidence>
<keyword evidence="11" id="KW-1185">Reference proteome</keyword>
<dbReference type="PANTHER" id="PTHR32546">
    <property type="entry name" value="G-PROTEIN COUPLED RECEPTOR 158-RELATED"/>
    <property type="match status" value="1"/>
</dbReference>
<evidence type="ECO:0000313" key="10">
    <source>
        <dbReference type="EMBL" id="KAK0177501.1"/>
    </source>
</evidence>
<sequence>MNLLKRLGIIVTIFSVFLGIRTIVAPPVVIVGRTADDLKAYLCRTDWWDHSFTTCKLFLQSPANPDLLYIIFFCHTQLTVTLLLGIIFGSKAYVVFRGGSKEDAMSKLPGTTGKFIGKSCRVQGASNQTNSISLQQANFTEEGDGVTEEFRRFYTQLELLKEKNLRMGNRHLAAKLLAMQVAANQTETQILAIQEIPSTLRFNKQSIVTVEESSVVDVVPRKLNVNDYLEVCKDSGNKIVESVQLHIEEENEKHSENVNTMEQINSQDNNKEIFSMTVEKNMNTAVCNKKVSTIESDNVNLETVTLSTSMPSSSNTVANLNEHSDTSNTDTKINEIKEDEVHKSGHARTHAIVINLDDKNRFSEEVTV</sequence>
<evidence type="ECO:0000256" key="2">
    <source>
        <dbReference type="ARBA" id="ARBA00007242"/>
    </source>
</evidence>
<protein>
    <submittedName>
        <fullName evidence="10">Uncharacterized protein</fullName>
    </submittedName>
</protein>
<accession>A0AA39FXM6</accession>
<gene>
    <name evidence="10" type="ORF">PV328_001550</name>
</gene>
<dbReference type="PANTHER" id="PTHR32546:SF29">
    <property type="entry name" value="G-PROTEIN COUPLED RECEPTORS FAMILY 3 PROFILE DOMAIN-CONTAINING PROTEIN"/>
    <property type="match status" value="1"/>
</dbReference>
<dbReference type="Proteomes" id="UP001168990">
    <property type="component" value="Unassembled WGS sequence"/>
</dbReference>
<reference evidence="10" key="1">
    <citation type="journal article" date="2023" name="bioRxiv">
        <title>Scaffold-level genome assemblies of two parasitoid biocontrol wasps reveal the parthenogenesis mechanism and an associated novel virus.</title>
        <authorList>
            <person name="Inwood S."/>
            <person name="Skelly J."/>
            <person name="Guhlin J."/>
            <person name="Harrop T."/>
            <person name="Goldson S."/>
            <person name="Dearden P."/>
        </authorList>
    </citation>
    <scope>NUCLEOTIDE SEQUENCE</scope>
    <source>
        <strain evidence="10">Irish</strain>
        <tissue evidence="10">Whole body</tissue>
    </source>
</reference>
<dbReference type="GO" id="GO:0004930">
    <property type="term" value="F:G protein-coupled receptor activity"/>
    <property type="evidence" value="ECO:0007669"/>
    <property type="project" value="UniProtKB-KW"/>
</dbReference>
<dbReference type="GO" id="GO:0005886">
    <property type="term" value="C:plasma membrane"/>
    <property type="evidence" value="ECO:0007669"/>
    <property type="project" value="UniProtKB-SubCell"/>
</dbReference>
<evidence type="ECO:0000256" key="9">
    <source>
        <dbReference type="SAM" id="Phobius"/>
    </source>
</evidence>
<keyword evidence="9" id="KW-0472">Membrane</keyword>
<keyword evidence="6" id="KW-0325">Glycoprotein</keyword>
<keyword evidence="7" id="KW-0807">Transducer</keyword>
<keyword evidence="5" id="KW-0675">Receptor</keyword>
<proteinExistence type="inferred from homology"/>
<evidence type="ECO:0000256" key="6">
    <source>
        <dbReference type="ARBA" id="ARBA00023180"/>
    </source>
</evidence>
<keyword evidence="9" id="KW-1133">Transmembrane helix</keyword>
<feature type="transmembrane region" description="Helical" evidence="9">
    <location>
        <begin position="7"/>
        <end position="30"/>
    </location>
</feature>
<reference evidence="10" key="2">
    <citation type="submission" date="2023-03" db="EMBL/GenBank/DDBJ databases">
        <authorList>
            <person name="Inwood S.N."/>
            <person name="Skelly J.G."/>
            <person name="Guhlin J."/>
            <person name="Harrop T.W.R."/>
            <person name="Goldson S.G."/>
            <person name="Dearden P.K."/>
        </authorList>
    </citation>
    <scope>NUCLEOTIDE SEQUENCE</scope>
    <source>
        <strain evidence="10">Irish</strain>
        <tissue evidence="10">Whole body</tissue>
    </source>
</reference>